<organism evidence="3">
    <name type="scientific">Boseongicola sp. SB0664_bin_43</name>
    <dbReference type="NCBI Taxonomy" id="2604844"/>
    <lineage>
        <taxon>Bacteria</taxon>
        <taxon>Pseudomonadati</taxon>
        <taxon>Pseudomonadota</taxon>
        <taxon>Alphaproteobacteria</taxon>
        <taxon>Rhodobacterales</taxon>
        <taxon>Paracoccaceae</taxon>
        <taxon>Boseongicola</taxon>
    </lineage>
</organism>
<dbReference type="PIRSF" id="PIRSF017082">
    <property type="entry name" value="YflP"/>
    <property type="match status" value="1"/>
</dbReference>
<dbReference type="InterPro" id="IPR042100">
    <property type="entry name" value="Bug_dom1"/>
</dbReference>
<dbReference type="Gene3D" id="3.40.190.10">
    <property type="entry name" value="Periplasmic binding protein-like II"/>
    <property type="match status" value="1"/>
</dbReference>
<dbReference type="Pfam" id="PF03401">
    <property type="entry name" value="TctC"/>
    <property type="match status" value="1"/>
</dbReference>
<dbReference type="PANTHER" id="PTHR42928">
    <property type="entry name" value="TRICARBOXYLATE-BINDING PROTEIN"/>
    <property type="match status" value="1"/>
</dbReference>
<proteinExistence type="inferred from homology"/>
<keyword evidence="2" id="KW-0732">Signal</keyword>
<dbReference type="CDD" id="cd07012">
    <property type="entry name" value="PBP2_Bug_TTT"/>
    <property type="match status" value="1"/>
</dbReference>
<evidence type="ECO:0000256" key="1">
    <source>
        <dbReference type="ARBA" id="ARBA00006987"/>
    </source>
</evidence>
<comment type="caution">
    <text evidence="3">The sequence shown here is derived from an EMBL/GenBank/DDBJ whole genome shotgun (WGS) entry which is preliminary data.</text>
</comment>
<dbReference type="InterPro" id="IPR005064">
    <property type="entry name" value="BUG"/>
</dbReference>
<dbReference type="Gene3D" id="3.40.190.150">
    <property type="entry name" value="Bordetella uptake gene, domain 1"/>
    <property type="match status" value="1"/>
</dbReference>
<accession>A0A6B0XXZ2</accession>
<evidence type="ECO:0000313" key="3">
    <source>
        <dbReference type="EMBL" id="MXY33604.1"/>
    </source>
</evidence>
<sequence length="313" mass="33449">MINRRFILGAVAAAMTAVSTSPAWADWPEKAITFVIGFREGGGTDTMMRYIGNRLEDKLGVAVVMENRSGGGGTVASTYLKDQAADGHTFAAAITSTYSFNTLAEDAPYAIDDFTYIAGVNRYSEAYLSKDAHWSSFEEMVAFGKERGHLSYASLIPLDRLVMQALAKKAGFELDILPTRGGSEARAALLAGDADFTMVGASGFNMIGENDVIGLATPNPERLSTLPDLPTINELGYAGYVVNFGTVVAPAGLPEDIRDKMSAAINEITSEDGFVELVQNRLGATPMQISASELDAMIREQASLFGSLKAELE</sequence>
<dbReference type="AlphaFoldDB" id="A0A6B0XXZ2"/>
<evidence type="ECO:0000256" key="2">
    <source>
        <dbReference type="SAM" id="SignalP"/>
    </source>
</evidence>
<protein>
    <submittedName>
        <fullName evidence="3">Tripartite tricarboxylate transporter substrate binding protein</fullName>
    </submittedName>
</protein>
<reference evidence="3" key="1">
    <citation type="submission" date="2019-09" db="EMBL/GenBank/DDBJ databases">
        <title>Characterisation of the sponge microbiome using genome-centric metagenomics.</title>
        <authorList>
            <person name="Engelberts J.P."/>
            <person name="Robbins S.J."/>
            <person name="De Goeij J.M."/>
            <person name="Aranda M."/>
            <person name="Bell S.C."/>
            <person name="Webster N.S."/>
        </authorList>
    </citation>
    <scope>NUCLEOTIDE SEQUENCE</scope>
    <source>
        <strain evidence="3">SB0664_bin_43</strain>
    </source>
</reference>
<gene>
    <name evidence="3" type="ORF">F4Y60_05850</name>
</gene>
<dbReference type="EMBL" id="VXRY01000236">
    <property type="protein sequence ID" value="MXY33604.1"/>
    <property type="molecule type" value="Genomic_DNA"/>
</dbReference>
<comment type="similarity">
    <text evidence="1">Belongs to the UPF0065 (bug) family.</text>
</comment>
<dbReference type="PANTHER" id="PTHR42928:SF5">
    <property type="entry name" value="BLR1237 PROTEIN"/>
    <property type="match status" value="1"/>
</dbReference>
<feature type="signal peptide" evidence="2">
    <location>
        <begin position="1"/>
        <end position="25"/>
    </location>
</feature>
<feature type="chain" id="PRO_5025635581" evidence="2">
    <location>
        <begin position="26"/>
        <end position="313"/>
    </location>
</feature>
<name>A0A6B0XXZ2_9RHOB</name>